<feature type="compositionally biased region" description="Polar residues" evidence="1">
    <location>
        <begin position="342"/>
        <end position="364"/>
    </location>
</feature>
<protein>
    <submittedName>
        <fullName evidence="4">Uncharacterized protein LOC111103638</fullName>
    </submittedName>
</protein>
<reference evidence="3" key="1">
    <citation type="submission" date="2024-06" db="UniProtKB">
        <authorList>
            <consortium name="RefSeq"/>
        </authorList>
    </citation>
    <scope>NUCLEOTIDE SEQUENCE [LARGE SCALE GENOMIC DNA]</scope>
</reference>
<name>A0A8B8ANZ1_CRAVI</name>
<dbReference type="RefSeq" id="XP_022292751.1">
    <property type="nucleotide sequence ID" value="XM_022437043.1"/>
</dbReference>
<dbReference type="GeneID" id="111103638"/>
<dbReference type="AlphaFoldDB" id="A0A8B8ANZ1"/>
<keyword evidence="2" id="KW-0732">Signal</keyword>
<feature type="signal peptide" evidence="2">
    <location>
        <begin position="1"/>
        <end position="19"/>
    </location>
</feature>
<evidence type="ECO:0000256" key="1">
    <source>
        <dbReference type="SAM" id="MobiDB-lite"/>
    </source>
</evidence>
<dbReference type="OrthoDB" id="10398630at2759"/>
<sequence>MQNVITVFLPLLLVGGSNISVRSVLMPGSTPSSPNPNLRDCLVDAGYYNTTDTPSYMYNNDFAKAVHRWCSVYETVLPCAESSAKSNPLRSPADWFFSLIFNSTVANQTSSILCQKLSKFGRKLSCMRKVQEVRALRCVENLTKPIKKALMKIYLTNSSMVDLAQKASCLISAATATCFREKVNSCRNYLRDYIGGYNLIFGGKCIAILRSRDKKQTTTNSTLTPQSLEEEWMTTIQSLVNEGNGLTIYQRNESSRGDIAAEMHNIDDILRPEPKSHTISGIIDKDFKTLSTNEQVTRDPLGIFNEIKSTPRFKIDLKNHVSRSQTFTEKPTKTESGIGHRGQSSVRESTSTKPIQTGGSSSIRSPDEGVLESRDTSISGNSGSAHQMTKLLCISMIAFVNLVVI</sequence>
<proteinExistence type="predicted"/>
<feature type="region of interest" description="Disordered" evidence="1">
    <location>
        <begin position="323"/>
        <end position="384"/>
    </location>
</feature>
<keyword evidence="3" id="KW-1185">Reference proteome</keyword>
<dbReference type="Proteomes" id="UP000694844">
    <property type="component" value="Chromosome 1"/>
</dbReference>
<feature type="chain" id="PRO_5034389550" evidence="2">
    <location>
        <begin position="20"/>
        <end position="405"/>
    </location>
</feature>
<reference evidence="4" key="2">
    <citation type="submission" date="2025-08" db="UniProtKB">
        <authorList>
            <consortium name="RefSeq"/>
        </authorList>
    </citation>
    <scope>IDENTIFICATION</scope>
    <source>
        <tissue evidence="4">Whole sample</tissue>
    </source>
</reference>
<feature type="compositionally biased region" description="Basic and acidic residues" evidence="1">
    <location>
        <begin position="365"/>
        <end position="375"/>
    </location>
</feature>
<accession>A0A8B8ANZ1</accession>
<evidence type="ECO:0000313" key="3">
    <source>
        <dbReference type="Proteomes" id="UP000694844"/>
    </source>
</evidence>
<evidence type="ECO:0000313" key="4">
    <source>
        <dbReference type="RefSeq" id="XP_022292751.1"/>
    </source>
</evidence>
<dbReference type="KEGG" id="cvn:111103638"/>
<organism evidence="3 4">
    <name type="scientific">Crassostrea virginica</name>
    <name type="common">Eastern oyster</name>
    <dbReference type="NCBI Taxonomy" id="6565"/>
    <lineage>
        <taxon>Eukaryota</taxon>
        <taxon>Metazoa</taxon>
        <taxon>Spiralia</taxon>
        <taxon>Lophotrochozoa</taxon>
        <taxon>Mollusca</taxon>
        <taxon>Bivalvia</taxon>
        <taxon>Autobranchia</taxon>
        <taxon>Pteriomorphia</taxon>
        <taxon>Ostreida</taxon>
        <taxon>Ostreoidea</taxon>
        <taxon>Ostreidae</taxon>
        <taxon>Crassostrea</taxon>
    </lineage>
</organism>
<evidence type="ECO:0000256" key="2">
    <source>
        <dbReference type="SAM" id="SignalP"/>
    </source>
</evidence>
<gene>
    <name evidence="4" type="primary">LOC111103638</name>
</gene>